<accession>A0ABY7XTH4</accession>
<evidence type="ECO:0000313" key="3">
    <source>
        <dbReference type="EMBL" id="WDM44448.1"/>
    </source>
</evidence>
<feature type="region of interest" description="Disordered" evidence="1">
    <location>
        <begin position="158"/>
        <end position="203"/>
    </location>
</feature>
<sequence>MSCRKSLLLGVAALLTLSTLAGCSVVPPSTEDGPASTRDWSFDSVESGARALSEAEHDLDAEFVRELGMNEAWGVSADDAAQRLPRFGDTTSPVADAPRSDESSAGPLFIAASHVTGGATASARAEYPVPQPDSETVGAATNSLSVLHQLLRDALGDASRDSAGHAAEYSSPAGHNPSSSWNVDKGQASGQFASSISDTDESGDSVTVALEGAFSVGACPDEYGAAEGAFFTTAAVTFTPSGGQPKRTTIDIDMKTITHVNDEAYAADLWARVDSAVRTGSPSTDSPTDVPDPDADRRDDNAYAFEFGDEGVQDRGALTADEQLDGAFSAQVDDLAEQIALLVARASEDYWRDGNCVDVLVEAEELTPGPGEKQQLWVDAVSTVDGEKITRGTVELTQIIGDSTVNPTGRQQIADADYQFIAGQQYGKVDPDFEVVTRRGIGRGGIGITVGGDVWALSGSFDSAEYSGLSCTGIRGPWDVSISVPMIEETWSTVLEFDDNLEAQYTSSPTNGGDWIHPGTRFWLVPEGEDYIMHNDPEDVPLRITRADPALCG</sequence>
<evidence type="ECO:0000256" key="1">
    <source>
        <dbReference type="SAM" id="MobiDB-lite"/>
    </source>
</evidence>
<keyword evidence="2" id="KW-0732">Signal</keyword>
<evidence type="ECO:0000313" key="4">
    <source>
        <dbReference type="Proteomes" id="UP001215097"/>
    </source>
</evidence>
<dbReference type="RefSeq" id="WP_282214589.1">
    <property type="nucleotide sequence ID" value="NZ_BAAAUN010000001.1"/>
</dbReference>
<reference evidence="3 4" key="1">
    <citation type="submission" date="2021-06" db="EMBL/GenBank/DDBJ databases">
        <title>Genome-based taxonomic framework of Microbacterium strains isolated from marine environment, the description of four new species and reclassification of four preexisting species.</title>
        <authorList>
            <person name="Lee S.D."/>
            <person name="Kim S.-M."/>
            <person name="Byeon Y.-S."/>
            <person name="Yang H.L."/>
            <person name="Kim I.S."/>
        </authorList>
    </citation>
    <scope>NUCLEOTIDE SEQUENCE [LARGE SCALE GENOMIC DNA]</scope>
    <source>
        <strain evidence="3 4">KACC 14465</strain>
    </source>
</reference>
<dbReference type="PROSITE" id="PS51257">
    <property type="entry name" value="PROKAR_LIPOPROTEIN"/>
    <property type="match status" value="1"/>
</dbReference>
<feature type="compositionally biased region" description="Low complexity" evidence="1">
    <location>
        <begin position="279"/>
        <end position="289"/>
    </location>
</feature>
<organism evidence="3 4">
    <name type="scientific">Microbacterium luteolum</name>
    <name type="common">Aureobacterium luteolum</name>
    <dbReference type="NCBI Taxonomy" id="69367"/>
    <lineage>
        <taxon>Bacteria</taxon>
        <taxon>Bacillati</taxon>
        <taxon>Actinomycetota</taxon>
        <taxon>Actinomycetes</taxon>
        <taxon>Micrococcales</taxon>
        <taxon>Microbacteriaceae</taxon>
        <taxon>Microbacterium</taxon>
    </lineage>
</organism>
<feature type="region of interest" description="Disordered" evidence="1">
    <location>
        <begin position="85"/>
        <end position="105"/>
    </location>
</feature>
<proteinExistence type="predicted"/>
<name>A0ABY7XTH4_MICLT</name>
<evidence type="ECO:0000256" key="2">
    <source>
        <dbReference type="SAM" id="SignalP"/>
    </source>
</evidence>
<feature type="compositionally biased region" description="Polar residues" evidence="1">
    <location>
        <begin position="176"/>
        <end position="197"/>
    </location>
</feature>
<keyword evidence="4" id="KW-1185">Reference proteome</keyword>
<gene>
    <name evidence="3" type="ORF">KV395_14860</name>
</gene>
<feature type="chain" id="PRO_5046919885" description="LppX_LprAFG lipoprotein" evidence="2">
    <location>
        <begin position="22"/>
        <end position="553"/>
    </location>
</feature>
<feature type="signal peptide" evidence="2">
    <location>
        <begin position="1"/>
        <end position="21"/>
    </location>
</feature>
<protein>
    <recommendedName>
        <fullName evidence="5">LppX_LprAFG lipoprotein</fullName>
    </recommendedName>
</protein>
<evidence type="ECO:0008006" key="5">
    <source>
        <dbReference type="Google" id="ProtNLM"/>
    </source>
</evidence>
<dbReference type="Proteomes" id="UP001215097">
    <property type="component" value="Chromosome"/>
</dbReference>
<dbReference type="EMBL" id="CP078075">
    <property type="protein sequence ID" value="WDM44448.1"/>
    <property type="molecule type" value="Genomic_DNA"/>
</dbReference>
<feature type="region of interest" description="Disordered" evidence="1">
    <location>
        <begin position="277"/>
        <end position="300"/>
    </location>
</feature>